<name>A0A2G1UMY3_9GAMM</name>
<reference evidence="2 3" key="1">
    <citation type="submission" date="2017-09" db="EMBL/GenBank/DDBJ databases">
        <title>The draft genome sequences of Marinobacter sp. PWS21.</title>
        <authorList>
            <person name="Cao J."/>
        </authorList>
    </citation>
    <scope>NUCLEOTIDE SEQUENCE [LARGE SCALE GENOMIC DNA]</scope>
    <source>
        <strain evidence="2 3">PWS21</strain>
    </source>
</reference>
<dbReference type="EMBL" id="NTFH01000005">
    <property type="protein sequence ID" value="PHQ15854.1"/>
    <property type="molecule type" value="Genomic_DNA"/>
</dbReference>
<dbReference type="GO" id="GO:0051131">
    <property type="term" value="P:chaperone-mediated protein complex assembly"/>
    <property type="evidence" value="ECO:0007669"/>
    <property type="project" value="InterPro"/>
</dbReference>
<proteinExistence type="predicted"/>
<comment type="caution">
    <text evidence="2">The sequence shown here is derived from an EMBL/GenBank/DDBJ whole genome shotgun (WGS) entry which is preliminary data.</text>
</comment>
<dbReference type="GO" id="GO:0051082">
    <property type="term" value="F:unfolded protein binding"/>
    <property type="evidence" value="ECO:0007669"/>
    <property type="project" value="InterPro"/>
</dbReference>
<dbReference type="RefSeq" id="WP_099613958.1">
    <property type="nucleotide sequence ID" value="NZ_KZ319369.1"/>
</dbReference>
<keyword evidence="3" id="KW-1185">Reference proteome</keyword>
<gene>
    <name evidence="2" type="primary">narJ</name>
    <name evidence="2" type="ORF">CLH61_06845</name>
</gene>
<dbReference type="GO" id="GO:0042128">
    <property type="term" value="P:nitrate assimilation"/>
    <property type="evidence" value="ECO:0007669"/>
    <property type="project" value="UniProtKB-KW"/>
</dbReference>
<dbReference type="Gene3D" id="1.10.3480.10">
    <property type="entry name" value="TorD-like"/>
    <property type="match status" value="1"/>
</dbReference>
<dbReference type="Proteomes" id="UP000231409">
    <property type="component" value="Unassembled WGS sequence"/>
</dbReference>
<organism evidence="2 3">
    <name type="scientific">Marinobacter profundi</name>
    <dbReference type="NCBI Taxonomy" id="2666256"/>
    <lineage>
        <taxon>Bacteria</taxon>
        <taxon>Pseudomonadati</taxon>
        <taxon>Pseudomonadota</taxon>
        <taxon>Gammaproteobacteria</taxon>
        <taxon>Pseudomonadales</taxon>
        <taxon>Marinobacteraceae</taxon>
        <taxon>Marinobacter</taxon>
    </lineage>
</organism>
<evidence type="ECO:0000256" key="1">
    <source>
        <dbReference type="ARBA" id="ARBA00023063"/>
    </source>
</evidence>
<dbReference type="AlphaFoldDB" id="A0A2G1UMY3"/>
<dbReference type="PANTHER" id="PTHR43680:SF2">
    <property type="entry name" value="NITRATE REDUCTASE MOLYBDENUM COFACTOR ASSEMBLY CHAPERONE NARJ"/>
    <property type="match status" value="1"/>
</dbReference>
<evidence type="ECO:0000313" key="3">
    <source>
        <dbReference type="Proteomes" id="UP000231409"/>
    </source>
</evidence>
<dbReference type="GO" id="GO:0016530">
    <property type="term" value="F:metallochaperone activity"/>
    <property type="evidence" value="ECO:0007669"/>
    <property type="project" value="TreeGrafter"/>
</dbReference>
<dbReference type="Pfam" id="PF02613">
    <property type="entry name" value="Nitrate_red_del"/>
    <property type="match status" value="1"/>
</dbReference>
<dbReference type="PANTHER" id="PTHR43680">
    <property type="entry name" value="NITRATE REDUCTASE MOLYBDENUM COFACTOR ASSEMBLY CHAPERONE"/>
    <property type="match status" value="1"/>
</dbReference>
<dbReference type="InterPro" id="IPR003765">
    <property type="entry name" value="NO3_reductase_chaperone_NarJ"/>
</dbReference>
<keyword evidence="1" id="KW-0534">Nitrate assimilation</keyword>
<protein>
    <submittedName>
        <fullName evidence="2">Nitrate reductase molybdenum cofactor assembly chaperone</fullName>
    </submittedName>
</protein>
<accession>A0A2G1UMY3</accession>
<evidence type="ECO:0000313" key="2">
    <source>
        <dbReference type="EMBL" id="PHQ15854.1"/>
    </source>
</evidence>
<sequence>MILLKVIARLLDYPTAELQASHDALTAVVLEDTHLPRDRKQQLLSCIDRLCLGDLLDLQEEYVGTFDRGRATSLLLFEHVHGESRDRGQAMVDLMAQYEAAGLELDAKELPDYLPLFLEYLSLRPQEEVTGWLEDIHHILGLLAERLFQRESMYSVLMDSLLVLAGRQPDRRELARIVAAEERDDTPEALDKVWEEEMVKFVDDQGSSCSTGNVVGQRRRELEQVQTIHLSDKLMTDAAPRQTGRA</sequence>
<dbReference type="NCBIfam" id="TIGR00684">
    <property type="entry name" value="narJ"/>
    <property type="match status" value="1"/>
</dbReference>
<dbReference type="SUPFAM" id="SSF89155">
    <property type="entry name" value="TorD-like"/>
    <property type="match status" value="1"/>
</dbReference>
<dbReference type="InterPro" id="IPR036411">
    <property type="entry name" value="TorD-like_sf"/>
</dbReference>
<dbReference type="InterPro" id="IPR020945">
    <property type="entry name" value="DMSO/NO3_reduct_chaperone"/>
</dbReference>